<evidence type="ECO:0000313" key="5">
    <source>
        <dbReference type="Proteomes" id="UP001443914"/>
    </source>
</evidence>
<proteinExistence type="predicted"/>
<dbReference type="AlphaFoldDB" id="A0AAW1KBY0"/>
<dbReference type="PANTHER" id="PTHR31917:SF5">
    <property type="entry name" value="OS02G0204500 PROTEIN"/>
    <property type="match status" value="1"/>
</dbReference>
<dbReference type="SMART" id="SM01191">
    <property type="entry name" value="ENT"/>
    <property type="match status" value="1"/>
</dbReference>
<reference evidence="4 5" key="1">
    <citation type="submission" date="2024-03" db="EMBL/GenBank/DDBJ databases">
        <title>WGS assembly of Saponaria officinalis var. Norfolk2.</title>
        <authorList>
            <person name="Jenkins J."/>
            <person name="Shu S."/>
            <person name="Grimwood J."/>
            <person name="Barry K."/>
            <person name="Goodstein D."/>
            <person name="Schmutz J."/>
            <person name="Leebens-Mack J."/>
            <person name="Osbourn A."/>
        </authorList>
    </citation>
    <scope>NUCLEOTIDE SEQUENCE [LARGE SCALE GENOMIC DNA]</scope>
    <source>
        <strain evidence="5">cv. Norfolk2</strain>
        <strain evidence="4">JIC</strain>
        <tissue evidence="4">Leaf</tissue>
    </source>
</reference>
<dbReference type="Gene3D" id="1.10.1240.40">
    <property type="entry name" value="ENT domain"/>
    <property type="match status" value="1"/>
</dbReference>
<dbReference type="Pfam" id="PF05641">
    <property type="entry name" value="Agenet"/>
    <property type="match status" value="1"/>
</dbReference>
<evidence type="ECO:0000256" key="1">
    <source>
        <dbReference type="ARBA" id="ARBA00004123"/>
    </source>
</evidence>
<keyword evidence="5" id="KW-1185">Reference proteome</keyword>
<dbReference type="Proteomes" id="UP001443914">
    <property type="component" value="Unassembled WGS sequence"/>
</dbReference>
<dbReference type="SMART" id="SM00743">
    <property type="entry name" value="Agenet"/>
    <property type="match status" value="2"/>
</dbReference>
<keyword evidence="2" id="KW-0539">Nucleus</keyword>
<dbReference type="InterPro" id="IPR005491">
    <property type="entry name" value="ENT_dom"/>
</dbReference>
<accession>A0AAW1KBY0</accession>
<evidence type="ECO:0000256" key="2">
    <source>
        <dbReference type="ARBA" id="ARBA00023242"/>
    </source>
</evidence>
<organism evidence="4 5">
    <name type="scientific">Saponaria officinalis</name>
    <name type="common">Common soapwort</name>
    <name type="synonym">Lychnis saponaria</name>
    <dbReference type="NCBI Taxonomy" id="3572"/>
    <lineage>
        <taxon>Eukaryota</taxon>
        <taxon>Viridiplantae</taxon>
        <taxon>Streptophyta</taxon>
        <taxon>Embryophyta</taxon>
        <taxon>Tracheophyta</taxon>
        <taxon>Spermatophyta</taxon>
        <taxon>Magnoliopsida</taxon>
        <taxon>eudicotyledons</taxon>
        <taxon>Gunneridae</taxon>
        <taxon>Pentapetalae</taxon>
        <taxon>Caryophyllales</taxon>
        <taxon>Caryophyllaceae</taxon>
        <taxon>Caryophylleae</taxon>
        <taxon>Saponaria</taxon>
    </lineage>
</organism>
<evidence type="ECO:0000259" key="3">
    <source>
        <dbReference type="PROSITE" id="PS51138"/>
    </source>
</evidence>
<comment type="caution">
    <text evidence="4">The sequence shown here is derived from an EMBL/GenBank/DDBJ whole genome shotgun (WGS) entry which is preliminary data.</text>
</comment>
<protein>
    <recommendedName>
        <fullName evidence="3">ENT domain-containing protein</fullName>
    </recommendedName>
</protein>
<dbReference type="PANTHER" id="PTHR31917">
    <property type="entry name" value="AGENET DOMAIN-CONTAINING PROTEIN-RELATED"/>
    <property type="match status" value="1"/>
</dbReference>
<dbReference type="EMBL" id="JBDFQZ010000006">
    <property type="protein sequence ID" value="KAK9715266.1"/>
    <property type="molecule type" value="Genomic_DNA"/>
</dbReference>
<dbReference type="SUPFAM" id="SSF158639">
    <property type="entry name" value="ENT-like"/>
    <property type="match status" value="1"/>
</dbReference>
<dbReference type="InterPro" id="IPR008395">
    <property type="entry name" value="Agenet-like_dom"/>
</dbReference>
<sequence length="331" mass="37875">MRFKKGTKVEVLTLDDGPSNSWRLAEIIGSNNHRYTVRYEGCIELFEKATIERVSRKVIRPCAPPVDLLQDWVKGDVVEVLHNFSWKTATILKVTRRDYVLVKLFGSGFVCRVSKYDVRARLCWRDGEWIVIKKDSSTCKDMRFRIPSSRNDSNHERKKIRLGNKDGLCCNPKRVEKCIINPLLSELNGCSETFMKEKTNGTVGYTHSINLPSYDDVSITSSVASCSVFRNSSDKLHRVFAKVQYEDNDSQSSDAESFCQLRTEELLIDEIHRLELRAYRCTIGVLFQSGPLSWEQELLLTNLRDSLHISNDEHLAEIKNLVSSSSCIPTN</sequence>
<dbReference type="Pfam" id="PF03735">
    <property type="entry name" value="ENT"/>
    <property type="match status" value="1"/>
</dbReference>
<comment type="subcellular location">
    <subcellularLocation>
        <location evidence="1">Nucleus</location>
    </subcellularLocation>
</comment>
<gene>
    <name evidence="4" type="ORF">RND81_06G154100</name>
</gene>
<dbReference type="InterPro" id="IPR036142">
    <property type="entry name" value="ENT_dom-like_sf"/>
</dbReference>
<dbReference type="EMBL" id="JBDFQZ010000006">
    <property type="protein sequence ID" value="KAK9715267.1"/>
    <property type="molecule type" value="Genomic_DNA"/>
</dbReference>
<evidence type="ECO:0000313" key="4">
    <source>
        <dbReference type="EMBL" id="KAK9715267.1"/>
    </source>
</evidence>
<dbReference type="GO" id="GO:0005634">
    <property type="term" value="C:nucleus"/>
    <property type="evidence" value="ECO:0007669"/>
    <property type="project" value="UniProtKB-SubCell"/>
</dbReference>
<dbReference type="PROSITE" id="PS51138">
    <property type="entry name" value="ENT"/>
    <property type="match status" value="1"/>
</dbReference>
<feature type="domain" description="ENT" evidence="3">
    <location>
        <begin position="267"/>
        <end position="331"/>
    </location>
</feature>
<dbReference type="InterPro" id="IPR014002">
    <property type="entry name" value="Agenet_dom_plant"/>
</dbReference>
<name>A0AAW1KBY0_SAPOF</name>